<dbReference type="Pfam" id="PF16841">
    <property type="entry name" value="CBM60"/>
    <property type="match status" value="1"/>
</dbReference>
<reference evidence="3" key="1">
    <citation type="journal article" date="2019" name="Int. J. Syst. Evol. Microbiol.">
        <title>The Global Catalogue of Microorganisms (GCM) 10K type strain sequencing project: providing services to taxonomists for standard genome sequencing and annotation.</title>
        <authorList>
            <consortium name="The Broad Institute Genomics Platform"/>
            <consortium name="The Broad Institute Genome Sequencing Center for Infectious Disease"/>
            <person name="Wu L."/>
            <person name="Ma J."/>
        </authorList>
    </citation>
    <scope>NUCLEOTIDE SEQUENCE [LARGE SCALE GENOMIC DNA]</scope>
    <source>
        <strain evidence="3">CECT 7131</strain>
    </source>
</reference>
<name>A0ABT7ZZR3_9PROT</name>
<dbReference type="EMBL" id="JAUFPN010000007">
    <property type="protein sequence ID" value="MDN3562953.1"/>
    <property type="molecule type" value="Genomic_DNA"/>
</dbReference>
<dbReference type="RefSeq" id="WP_290314681.1">
    <property type="nucleotide sequence ID" value="NZ_JAUFPN010000007.1"/>
</dbReference>
<dbReference type="Gene3D" id="2.60.60.40">
    <property type="match status" value="1"/>
</dbReference>
<comment type="caution">
    <text evidence="2">The sequence shown here is derived from an EMBL/GenBank/DDBJ whole genome shotgun (WGS) entry which is preliminary data.</text>
</comment>
<protein>
    <submittedName>
        <fullName evidence="2">Carbohydrate-binding domain-containing protein</fullName>
    </submittedName>
</protein>
<keyword evidence="3" id="KW-1185">Reference proteome</keyword>
<feature type="domain" description="Carbohydrate binding module xylan-binding" evidence="1">
    <location>
        <begin position="28"/>
        <end position="113"/>
    </location>
</feature>
<proteinExistence type="predicted"/>
<evidence type="ECO:0000313" key="2">
    <source>
        <dbReference type="EMBL" id="MDN3562953.1"/>
    </source>
</evidence>
<organism evidence="2 3">
    <name type="scientific">Paeniroseomonas aquatica</name>
    <dbReference type="NCBI Taxonomy" id="373043"/>
    <lineage>
        <taxon>Bacteria</taxon>
        <taxon>Pseudomonadati</taxon>
        <taxon>Pseudomonadota</taxon>
        <taxon>Alphaproteobacteria</taxon>
        <taxon>Acetobacterales</taxon>
        <taxon>Acetobacteraceae</taxon>
        <taxon>Paeniroseomonas</taxon>
    </lineage>
</organism>
<evidence type="ECO:0000313" key="3">
    <source>
        <dbReference type="Proteomes" id="UP001529369"/>
    </source>
</evidence>
<evidence type="ECO:0000259" key="1">
    <source>
        <dbReference type="Pfam" id="PF16841"/>
    </source>
</evidence>
<feature type="non-terminal residue" evidence="2">
    <location>
        <position position="1"/>
    </location>
</feature>
<dbReference type="Proteomes" id="UP001529369">
    <property type="component" value="Unassembled WGS sequence"/>
</dbReference>
<sequence>APPEVALPVEVAPQVPLELVTGIGNDALVIHIAQDAYQGDAQYSVRVDGKAIGETFTANALHKAGTFDILTLYGDWNTGSHDVKVTLLNDAWGGTSDTDRNLYVESASFNGVAITGAVQGIWDDTSGAFSFTEAATVNPESVTETPTINPEPVLVRQDIDWDATSTAVMAHFNDTGSWGNISDFYVWR</sequence>
<accession>A0ABT7ZZR3</accession>
<gene>
    <name evidence="2" type="ORF">QWZ14_00975</name>
</gene>
<dbReference type="InterPro" id="IPR031768">
    <property type="entry name" value="CBM60_xylan-bd"/>
</dbReference>